<dbReference type="GO" id="GO:0006233">
    <property type="term" value="P:dTDP biosynthetic process"/>
    <property type="evidence" value="ECO:0007669"/>
    <property type="project" value="InterPro"/>
</dbReference>
<keyword evidence="5 8" id="KW-0418">Kinase</keyword>
<proteinExistence type="inferred from homology"/>
<dbReference type="SUPFAM" id="SSF52540">
    <property type="entry name" value="P-loop containing nucleoside triphosphate hydrolases"/>
    <property type="match status" value="1"/>
</dbReference>
<gene>
    <name evidence="8" type="primary">tmk</name>
    <name evidence="10" type="ORF">UT84_C0002G0057</name>
</gene>
<organism evidence="10 11">
    <name type="scientific">Candidatus Curtissbacteria bacterium GW2011_GWA1_40_16</name>
    <dbReference type="NCBI Taxonomy" id="1618405"/>
    <lineage>
        <taxon>Bacteria</taxon>
        <taxon>Candidatus Curtissiibacteriota</taxon>
    </lineage>
</organism>
<evidence type="ECO:0000256" key="8">
    <source>
        <dbReference type="HAMAP-Rule" id="MF_00165"/>
    </source>
</evidence>
<protein>
    <recommendedName>
        <fullName evidence="8">Thymidylate kinase</fullName>
        <ecNumber evidence="8">2.7.4.9</ecNumber>
    </recommendedName>
    <alternativeName>
        <fullName evidence="8">dTMP kinase</fullName>
    </alternativeName>
</protein>
<evidence type="ECO:0000313" key="11">
    <source>
        <dbReference type="Proteomes" id="UP000034531"/>
    </source>
</evidence>
<evidence type="ECO:0000256" key="2">
    <source>
        <dbReference type="ARBA" id="ARBA00022679"/>
    </source>
</evidence>
<comment type="similarity">
    <text evidence="1 8">Belongs to the thymidylate kinase family.</text>
</comment>
<evidence type="ECO:0000256" key="4">
    <source>
        <dbReference type="ARBA" id="ARBA00022741"/>
    </source>
</evidence>
<evidence type="ECO:0000313" key="10">
    <source>
        <dbReference type="EMBL" id="KKR51196.1"/>
    </source>
</evidence>
<dbReference type="AlphaFoldDB" id="A0A0G0RMU8"/>
<dbReference type="Proteomes" id="UP000034531">
    <property type="component" value="Unassembled WGS sequence"/>
</dbReference>
<dbReference type="PANTHER" id="PTHR10344:SF4">
    <property type="entry name" value="UMP-CMP KINASE 2, MITOCHONDRIAL"/>
    <property type="match status" value="1"/>
</dbReference>
<dbReference type="GO" id="GO:0006235">
    <property type="term" value="P:dTTP biosynthetic process"/>
    <property type="evidence" value="ECO:0007669"/>
    <property type="project" value="UniProtKB-UniRule"/>
</dbReference>
<keyword evidence="6 8" id="KW-0067">ATP-binding</keyword>
<name>A0A0G0RMU8_9BACT</name>
<evidence type="ECO:0000256" key="1">
    <source>
        <dbReference type="ARBA" id="ARBA00009776"/>
    </source>
</evidence>
<feature type="binding site" evidence="8">
    <location>
        <begin position="14"/>
        <end position="21"/>
    </location>
    <ligand>
        <name>ATP</name>
        <dbReference type="ChEBI" id="CHEBI:30616"/>
    </ligand>
</feature>
<dbReference type="PATRIC" id="fig|1618405.3.peg.163"/>
<dbReference type="CDD" id="cd01672">
    <property type="entry name" value="TMPK"/>
    <property type="match status" value="1"/>
</dbReference>
<comment type="caution">
    <text evidence="10">The sequence shown here is derived from an EMBL/GenBank/DDBJ whole genome shotgun (WGS) entry which is preliminary data.</text>
</comment>
<evidence type="ECO:0000256" key="7">
    <source>
        <dbReference type="ARBA" id="ARBA00048743"/>
    </source>
</evidence>
<dbReference type="EMBL" id="LBYI01000002">
    <property type="protein sequence ID" value="KKR51196.1"/>
    <property type="molecule type" value="Genomic_DNA"/>
</dbReference>
<keyword evidence="2 8" id="KW-0808">Transferase</keyword>
<dbReference type="GO" id="GO:0005829">
    <property type="term" value="C:cytosol"/>
    <property type="evidence" value="ECO:0007669"/>
    <property type="project" value="TreeGrafter"/>
</dbReference>
<dbReference type="InterPro" id="IPR018094">
    <property type="entry name" value="Thymidylate_kinase"/>
</dbReference>
<dbReference type="HAMAP" id="MF_00165">
    <property type="entry name" value="Thymidylate_kinase"/>
    <property type="match status" value="1"/>
</dbReference>
<dbReference type="Pfam" id="PF02223">
    <property type="entry name" value="Thymidylate_kin"/>
    <property type="match status" value="1"/>
</dbReference>
<dbReference type="InterPro" id="IPR039430">
    <property type="entry name" value="Thymidylate_kin-like_dom"/>
</dbReference>
<dbReference type="GO" id="GO:0006227">
    <property type="term" value="P:dUDP biosynthetic process"/>
    <property type="evidence" value="ECO:0007669"/>
    <property type="project" value="TreeGrafter"/>
</dbReference>
<evidence type="ECO:0000256" key="3">
    <source>
        <dbReference type="ARBA" id="ARBA00022727"/>
    </source>
</evidence>
<evidence type="ECO:0000256" key="5">
    <source>
        <dbReference type="ARBA" id="ARBA00022777"/>
    </source>
</evidence>
<reference evidence="10 11" key="1">
    <citation type="journal article" date="2015" name="Nature">
        <title>rRNA introns, odd ribosomes, and small enigmatic genomes across a large radiation of phyla.</title>
        <authorList>
            <person name="Brown C.T."/>
            <person name="Hug L.A."/>
            <person name="Thomas B.C."/>
            <person name="Sharon I."/>
            <person name="Castelle C.J."/>
            <person name="Singh A."/>
            <person name="Wilkins M.J."/>
            <person name="Williams K.H."/>
            <person name="Banfield J.F."/>
        </authorList>
    </citation>
    <scope>NUCLEOTIDE SEQUENCE [LARGE SCALE GENOMIC DNA]</scope>
</reference>
<comment type="catalytic activity">
    <reaction evidence="7 8">
        <text>dTMP + ATP = dTDP + ADP</text>
        <dbReference type="Rhea" id="RHEA:13517"/>
        <dbReference type="ChEBI" id="CHEBI:30616"/>
        <dbReference type="ChEBI" id="CHEBI:58369"/>
        <dbReference type="ChEBI" id="CHEBI:63528"/>
        <dbReference type="ChEBI" id="CHEBI:456216"/>
        <dbReference type="EC" id="2.7.4.9"/>
    </reaction>
</comment>
<dbReference type="GO" id="GO:0005524">
    <property type="term" value="F:ATP binding"/>
    <property type="evidence" value="ECO:0007669"/>
    <property type="project" value="UniProtKB-UniRule"/>
</dbReference>
<dbReference type="PANTHER" id="PTHR10344">
    <property type="entry name" value="THYMIDYLATE KINASE"/>
    <property type="match status" value="1"/>
</dbReference>
<evidence type="ECO:0000259" key="9">
    <source>
        <dbReference type="Pfam" id="PF02223"/>
    </source>
</evidence>
<dbReference type="Gene3D" id="3.40.50.300">
    <property type="entry name" value="P-loop containing nucleotide triphosphate hydrolases"/>
    <property type="match status" value="1"/>
</dbReference>
<evidence type="ECO:0000256" key="6">
    <source>
        <dbReference type="ARBA" id="ARBA00022840"/>
    </source>
</evidence>
<accession>A0A0G0RMU8</accession>
<keyword evidence="4 8" id="KW-0547">Nucleotide-binding</keyword>
<dbReference type="EC" id="2.7.4.9" evidence="8"/>
<dbReference type="GO" id="GO:0004798">
    <property type="term" value="F:dTMP kinase activity"/>
    <property type="evidence" value="ECO:0007669"/>
    <property type="project" value="UniProtKB-UniRule"/>
</dbReference>
<dbReference type="InterPro" id="IPR027417">
    <property type="entry name" value="P-loop_NTPase"/>
</dbReference>
<keyword evidence="3 8" id="KW-0545">Nucleotide biosynthesis</keyword>
<comment type="function">
    <text evidence="8">Phosphorylation of dTMP to form dTDP in both de novo and salvage pathways of dTTP synthesis.</text>
</comment>
<feature type="domain" description="Thymidylate kinase-like" evidence="9">
    <location>
        <begin position="12"/>
        <end position="194"/>
    </location>
</feature>
<sequence length="219" mass="25250">MSKRNKGKFIVFEGPDGVGKTTQAKLLFQYLQKTKIPAAYISFPRYEASMWGEMVRRYLNGDFGKLDGYLASMLYAGDRFSAAGQIRKWLSEGKLVVADRYIASNIGHQAGKFEKLEDQNKFIKWLENLEYGENNIPREDLVIFLNLPLDVSLKFMSKRKKLDIHESDKKHLINAHAVYNRISKRPYWVKVDNVQSGKLLPVDAVHKKVLEALKKKKLI</sequence>